<dbReference type="KEGG" id="tse:THMIRHAS_07970"/>
<proteinExistence type="predicted"/>
<dbReference type="InterPro" id="IPR011990">
    <property type="entry name" value="TPR-like_helical_dom_sf"/>
</dbReference>
<dbReference type="Gene3D" id="3.40.30.10">
    <property type="entry name" value="Glutaredoxin"/>
    <property type="match status" value="1"/>
</dbReference>
<dbReference type="EMBL" id="AP021889">
    <property type="protein sequence ID" value="BBP45424.1"/>
    <property type="molecule type" value="Genomic_DNA"/>
</dbReference>
<dbReference type="AlphaFoldDB" id="A0A6F8PTT2"/>
<name>A0A6F8PTT2_9GAMM</name>
<evidence type="ECO:0000313" key="1">
    <source>
        <dbReference type="EMBL" id="BBP45424.1"/>
    </source>
</evidence>
<dbReference type="Proteomes" id="UP000501726">
    <property type="component" value="Chromosome"/>
</dbReference>
<organism evidence="1 2">
    <name type="scientific">Thiosulfatimonas sediminis</name>
    <dbReference type="NCBI Taxonomy" id="2675054"/>
    <lineage>
        <taxon>Bacteria</taxon>
        <taxon>Pseudomonadati</taxon>
        <taxon>Pseudomonadota</taxon>
        <taxon>Gammaproteobacteria</taxon>
        <taxon>Thiotrichales</taxon>
        <taxon>Piscirickettsiaceae</taxon>
        <taxon>Thiosulfatimonas</taxon>
    </lineage>
</organism>
<accession>A0A6F8PTT2</accession>
<dbReference type="Pfam" id="PF14559">
    <property type="entry name" value="TPR_19"/>
    <property type="match status" value="1"/>
</dbReference>
<dbReference type="Gene3D" id="1.25.40.10">
    <property type="entry name" value="Tetratricopeptide repeat domain"/>
    <property type="match status" value="2"/>
</dbReference>
<keyword evidence="2" id="KW-1185">Reference proteome</keyword>
<dbReference type="RefSeq" id="WP_173271136.1">
    <property type="nucleotide sequence ID" value="NZ_AP021889.1"/>
</dbReference>
<sequence length="297" mass="33333">MNEAFIADINSENFSTLVVDASIRLPVVLIFWHPEHAESVQNVEIWEALAEKYPGKFILGKLQIEEQIMLSTQFAVDESKLPYAKLIKNGTAYGILNETMTEEVCESFMRPHLEESETDRLRIQAKQFAAQGDTIGAFDCLKQANQLEPENYNILFDMIDFYLKTGQTDAAREIFNGLGENVQKSAQGKQAEAIFYFSELANDGPDIQTVQHILQQQGVQSAQGLEALFQLSSILILHGQEESGAEALLKILQISQQQPNDTKSKAQASFLKLLAIIEIKAPQKVPGLRRQMQNLLF</sequence>
<protein>
    <recommendedName>
        <fullName evidence="3">Co-chaperone YbbN</fullName>
    </recommendedName>
</protein>
<dbReference type="InterPro" id="IPR036249">
    <property type="entry name" value="Thioredoxin-like_sf"/>
</dbReference>
<dbReference type="Pfam" id="PF14561">
    <property type="entry name" value="TPR_20"/>
    <property type="match status" value="1"/>
</dbReference>
<dbReference type="SUPFAM" id="SSF48452">
    <property type="entry name" value="TPR-like"/>
    <property type="match status" value="1"/>
</dbReference>
<gene>
    <name evidence="1" type="ORF">THMIRHAS_07970</name>
</gene>
<evidence type="ECO:0000313" key="2">
    <source>
        <dbReference type="Proteomes" id="UP000501726"/>
    </source>
</evidence>
<reference evidence="2" key="1">
    <citation type="submission" date="2019-11" db="EMBL/GenBank/DDBJ databases">
        <title>Isolation and characterization of two novel species in the genus Thiomicrorhabdus.</title>
        <authorList>
            <person name="Mochizuki J."/>
            <person name="Kojima H."/>
            <person name="Fukui M."/>
        </authorList>
    </citation>
    <scope>NUCLEOTIDE SEQUENCE [LARGE SCALE GENOMIC DNA]</scope>
    <source>
        <strain evidence="2">aks77</strain>
    </source>
</reference>
<evidence type="ECO:0008006" key="3">
    <source>
        <dbReference type="Google" id="ProtNLM"/>
    </source>
</evidence>
<dbReference type="SUPFAM" id="SSF52833">
    <property type="entry name" value="Thioredoxin-like"/>
    <property type="match status" value="1"/>
</dbReference>